<reference evidence="7" key="2">
    <citation type="submission" date="2025-08" db="UniProtKB">
        <authorList>
            <consortium name="Ensembl"/>
        </authorList>
    </citation>
    <scope>IDENTIFICATION</scope>
</reference>
<evidence type="ECO:0000259" key="6">
    <source>
        <dbReference type="PROSITE" id="PS50923"/>
    </source>
</evidence>
<evidence type="ECO:0000256" key="4">
    <source>
        <dbReference type="SAM" id="MobiDB-lite"/>
    </source>
</evidence>
<reference evidence="7 8" key="1">
    <citation type="submission" date="2012-03" db="EMBL/GenBank/DDBJ databases">
        <title>Whole Genome Assembly of Papio anubis.</title>
        <authorList>
            <person name="Liu Y.L."/>
            <person name="Abraham K.A."/>
            <person name="Akbar H.A."/>
            <person name="Ali S.A."/>
            <person name="Anosike U.A."/>
            <person name="Aqrawi P.A."/>
            <person name="Arias F.A."/>
            <person name="Attaway T.A."/>
            <person name="Awwad R.A."/>
            <person name="Babu C.B."/>
            <person name="Bandaranaike D.B."/>
            <person name="Battles P.B."/>
            <person name="Bell A.B."/>
            <person name="Beltran B.B."/>
            <person name="Berhane-Mersha D.B."/>
            <person name="Bess C.B."/>
            <person name="Bickham C.B."/>
            <person name="Bolden T.B."/>
            <person name="Carter K.C."/>
            <person name="Chau D.C."/>
            <person name="Chavez A.C."/>
            <person name="Clerc-Blankenburg K.C."/>
            <person name="Coyle M.C."/>
            <person name="Dao M.D."/>
            <person name="Davila M.L.D."/>
            <person name="Davy-Carroll L.D."/>
            <person name="Denson S.D."/>
            <person name="Dinh H.D."/>
            <person name="Fernandez S.F."/>
            <person name="Fernando P.F."/>
            <person name="Forbes L.F."/>
            <person name="Francis C.F."/>
            <person name="Francisco L.F."/>
            <person name="Fu Q.F."/>
            <person name="Garcia-Iii R.G."/>
            <person name="Garrett T.G."/>
            <person name="Gross S.G."/>
            <person name="Gubbala S.G."/>
            <person name="Hirani K.H."/>
            <person name="Hogues M.H."/>
            <person name="Hollins B.H."/>
            <person name="Jackson L.J."/>
            <person name="Javaid M.J."/>
            <person name="Jhangiani S.J."/>
            <person name="Johnson A.J."/>
            <person name="Johnson B.J."/>
            <person name="Jones J.J."/>
            <person name="Joshi V.J."/>
            <person name="Kalu J.K."/>
            <person name="Khan N.K."/>
            <person name="Korchina V.K."/>
            <person name="Kovar C.K."/>
            <person name="Lago L.L."/>
            <person name="Lara F.L."/>
            <person name="Le T.-K.L."/>
            <person name="Lee S.L."/>
            <person name="Legall-Iii F.L."/>
            <person name="Lemon S.L."/>
            <person name="Liu J.L."/>
            <person name="Liu Y.-S.L."/>
            <person name="Liyanage D.L."/>
            <person name="Lopez J.L."/>
            <person name="Lorensuhewa L.L."/>
            <person name="Mata R.M."/>
            <person name="Mathew T.M."/>
            <person name="Mercado C.M."/>
            <person name="Mercado I.M."/>
            <person name="Morales K.M."/>
            <person name="Morgan M.M."/>
            <person name="Munidasa M.M."/>
            <person name="Ngo D.N."/>
            <person name="Nguyen L.N."/>
            <person name="Nguyen T.N."/>
            <person name="Nguyen N.N."/>
            <person name="Obregon M.O."/>
            <person name="Okwuonu G.O."/>
            <person name="Ongeri F.O."/>
            <person name="Onwere C.O."/>
            <person name="Osifeso I.O."/>
            <person name="Parra A.P."/>
            <person name="Patil S.P."/>
            <person name="Perez A.P."/>
            <person name="Perez Y.P."/>
            <person name="Pham C.P."/>
            <person name="Pu L.-L.P."/>
            <person name="Puazo M.P."/>
            <person name="Quiroz J.Q."/>
            <person name="Rouhana J.R."/>
            <person name="Ruiz M.R."/>
            <person name="Ruiz S.-J.R."/>
            <person name="Saada N.S."/>
            <person name="Santibanez J.S."/>
            <person name="Scheel M.S."/>
            <person name="Schneider B.S."/>
            <person name="Simmons D.S."/>
            <person name="Sisson I.S."/>
            <person name="Tang L.-Y.T."/>
            <person name="Thornton R.T."/>
            <person name="Tisius J.T."/>
            <person name="Toledanes G.T."/>
            <person name="Trejos Z.T."/>
            <person name="Usmani K.U."/>
            <person name="Varghese R.V."/>
            <person name="Vattathil S.V."/>
            <person name="Vee V.V."/>
            <person name="Walker D.W."/>
            <person name="Weissenberger G.W."/>
            <person name="White C.W."/>
            <person name="Williams A.W."/>
            <person name="Woodworth J.W."/>
            <person name="Wright R.W."/>
            <person name="Zhu Y.Z."/>
            <person name="Han Y.H."/>
            <person name="Newsham I.N."/>
            <person name="Nazareth L.N."/>
            <person name="Worley K.W."/>
            <person name="Muzny D.M."/>
            <person name="Rogers J.R."/>
            <person name="Gibbs R.G."/>
        </authorList>
    </citation>
    <scope>NUCLEOTIDE SEQUENCE [LARGE SCALE GENOMIC DNA]</scope>
</reference>
<keyword evidence="5" id="KW-1133">Transmembrane helix</keyword>
<feature type="transmembrane region" description="Helical" evidence="5">
    <location>
        <begin position="225"/>
        <end position="254"/>
    </location>
</feature>
<dbReference type="SMART" id="SM00032">
    <property type="entry name" value="CCP"/>
    <property type="match status" value="1"/>
</dbReference>
<dbReference type="Pfam" id="PF00084">
    <property type="entry name" value="Sushi"/>
    <property type="match status" value="1"/>
</dbReference>
<evidence type="ECO:0000256" key="5">
    <source>
        <dbReference type="SAM" id="Phobius"/>
    </source>
</evidence>
<protein>
    <submittedName>
        <fullName evidence="7">Sushi domain containing 3</fullName>
    </submittedName>
</protein>
<reference evidence="7" key="3">
    <citation type="submission" date="2025-09" db="UniProtKB">
        <authorList>
            <consortium name="Ensembl"/>
        </authorList>
    </citation>
    <scope>IDENTIFICATION</scope>
</reference>
<evidence type="ECO:0000256" key="1">
    <source>
        <dbReference type="ARBA" id="ARBA00022659"/>
    </source>
</evidence>
<evidence type="ECO:0000313" key="8">
    <source>
        <dbReference type="Proteomes" id="UP000028761"/>
    </source>
</evidence>
<evidence type="ECO:0000256" key="3">
    <source>
        <dbReference type="PROSITE-ProRule" id="PRU00302"/>
    </source>
</evidence>
<dbReference type="Proteomes" id="UP000028761">
    <property type="component" value="Chromosome 13"/>
</dbReference>
<keyword evidence="1 3" id="KW-0768">Sushi</keyword>
<dbReference type="InterPro" id="IPR035976">
    <property type="entry name" value="Sushi/SCR/CCP_sf"/>
</dbReference>
<dbReference type="GeneTree" id="ENSGT00390000006976"/>
<dbReference type="PANTHER" id="PTHR46879">
    <property type="entry name" value="SUSHI DOMAIN-CONTAINING PROTEIN 3"/>
    <property type="match status" value="1"/>
</dbReference>
<evidence type="ECO:0000256" key="2">
    <source>
        <dbReference type="ARBA" id="ARBA00023157"/>
    </source>
</evidence>
<dbReference type="InterPro" id="IPR000436">
    <property type="entry name" value="Sushi_SCR_CCP_dom"/>
</dbReference>
<dbReference type="AlphaFoldDB" id="A0A8I5NSC6"/>
<keyword evidence="8" id="KW-1185">Reference proteome</keyword>
<dbReference type="GO" id="GO:0005886">
    <property type="term" value="C:plasma membrane"/>
    <property type="evidence" value="ECO:0007669"/>
    <property type="project" value="Ensembl"/>
</dbReference>
<organism evidence="7 8">
    <name type="scientific">Papio anubis</name>
    <name type="common">Olive baboon</name>
    <dbReference type="NCBI Taxonomy" id="9555"/>
    <lineage>
        <taxon>Eukaryota</taxon>
        <taxon>Metazoa</taxon>
        <taxon>Chordata</taxon>
        <taxon>Craniata</taxon>
        <taxon>Vertebrata</taxon>
        <taxon>Euteleostomi</taxon>
        <taxon>Mammalia</taxon>
        <taxon>Eutheria</taxon>
        <taxon>Euarchontoglires</taxon>
        <taxon>Primates</taxon>
        <taxon>Haplorrhini</taxon>
        <taxon>Catarrhini</taxon>
        <taxon>Cercopithecidae</taxon>
        <taxon>Cercopithecinae</taxon>
        <taxon>Papio</taxon>
    </lineage>
</organism>
<keyword evidence="5" id="KW-0812">Transmembrane</keyword>
<dbReference type="FunFam" id="2.10.70.10:FF:000102">
    <property type="entry name" value="Sushi domain containing 3"/>
    <property type="match status" value="1"/>
</dbReference>
<dbReference type="PANTHER" id="PTHR46879:SF1">
    <property type="entry name" value="SUSHI DOMAIN-CONTAINING PROTEIN 3"/>
    <property type="match status" value="1"/>
</dbReference>
<feature type="domain" description="Sushi" evidence="6">
    <location>
        <begin position="155"/>
        <end position="218"/>
    </location>
</feature>
<accession>A0A8I5NSC6</accession>
<dbReference type="PROSITE" id="PS50923">
    <property type="entry name" value="SUSHI"/>
    <property type="match status" value="1"/>
</dbReference>
<keyword evidence="2 3" id="KW-1015">Disulfide bond</keyword>
<gene>
    <name evidence="7" type="primary">SUSD3</name>
</gene>
<dbReference type="Gene3D" id="2.10.70.10">
    <property type="entry name" value="Complement Module, domain 1"/>
    <property type="match status" value="1"/>
</dbReference>
<evidence type="ECO:0000313" key="7">
    <source>
        <dbReference type="Ensembl" id="ENSPANP00000057189.1"/>
    </source>
</evidence>
<dbReference type="Ensembl" id="ENSPANT00000081345.1">
    <property type="protein sequence ID" value="ENSPANP00000057189.1"/>
    <property type="gene ID" value="ENSPANG00000024696.3"/>
</dbReference>
<sequence length="380" mass="40749">MEVRTGRDGGRVLGRGSRACNAPEEQHFPLGQLAWPAGYSGSPGDPAPARTSVPAQMWAWSVSCMAPPLGGRGRRGLLRPAPHPGPGPAPTSPAHCPGRPRQAPRSAQDARGGRHPPWQGEAPGAGRGHHACPREPHRHMPLIRYMICKYFLPIGTCAQLRLPPQATFQVLRGDGASVGTVLMFHCPSNHQMVGSGLLTCTWKGSIAEWSSGSPVCKLVPPHETFGFRVAVIASIVSCAIILLMSMAFLTCCLLKCMKKSEQRRSDRSAQLWSQLRDEDLETVQAAYLGLKHFNKPVSRSSQAHDNHSFTTDHVESTSKLASVTCSVDKDPRIPRALSLSGSSSSPQAQVMVHMANPRQPLPASGLATGMPQKPAAYALG</sequence>
<name>A0A8I5NSC6_PAPAN</name>
<dbReference type="SUPFAM" id="SSF57535">
    <property type="entry name" value="Complement control module/SCR domain"/>
    <property type="match status" value="1"/>
</dbReference>
<dbReference type="CDD" id="cd00033">
    <property type="entry name" value="CCP"/>
    <property type="match status" value="1"/>
</dbReference>
<feature type="region of interest" description="Disordered" evidence="4">
    <location>
        <begin position="71"/>
        <end position="133"/>
    </location>
</feature>
<proteinExistence type="predicted"/>
<feature type="compositionally biased region" description="Pro residues" evidence="4">
    <location>
        <begin position="81"/>
        <end position="91"/>
    </location>
</feature>
<keyword evidence="5" id="KW-0472">Membrane</keyword>
<comment type="caution">
    <text evidence="3">Lacks conserved residue(s) required for the propagation of feature annotation.</text>
</comment>
<dbReference type="InterPro" id="IPR053067">
    <property type="entry name" value="SUSD3"/>
</dbReference>
<feature type="disulfide bond" evidence="3">
    <location>
        <begin position="157"/>
        <end position="200"/>
    </location>
</feature>